<name>A0A916J446_9PROT</name>
<evidence type="ECO:0000256" key="1">
    <source>
        <dbReference type="PROSITE-ProRule" id="PRU00339"/>
    </source>
</evidence>
<feature type="transmembrane region" description="Helical" evidence="3">
    <location>
        <begin position="141"/>
        <end position="162"/>
    </location>
</feature>
<evidence type="ECO:0000256" key="2">
    <source>
        <dbReference type="SAM" id="MobiDB-lite"/>
    </source>
</evidence>
<organism evidence="4 5">
    <name type="scientific">Georgfuchsia toluolica</name>
    <dbReference type="NCBI Taxonomy" id="424218"/>
    <lineage>
        <taxon>Bacteria</taxon>
        <taxon>Pseudomonadati</taxon>
        <taxon>Pseudomonadota</taxon>
        <taxon>Betaproteobacteria</taxon>
        <taxon>Nitrosomonadales</taxon>
        <taxon>Sterolibacteriaceae</taxon>
        <taxon>Georgfuchsia</taxon>
    </lineage>
</organism>
<feature type="region of interest" description="Disordered" evidence="2">
    <location>
        <begin position="14"/>
        <end position="44"/>
    </location>
</feature>
<keyword evidence="5" id="KW-1185">Reference proteome</keyword>
<keyword evidence="1" id="KW-0802">TPR repeat</keyword>
<keyword evidence="3" id="KW-0472">Membrane</keyword>
<dbReference type="PANTHER" id="PTHR12558">
    <property type="entry name" value="CELL DIVISION CYCLE 16,23,27"/>
    <property type="match status" value="1"/>
</dbReference>
<accession>A0A916J446</accession>
<dbReference type="SUPFAM" id="SSF48452">
    <property type="entry name" value="TPR-like"/>
    <property type="match status" value="1"/>
</dbReference>
<dbReference type="Pfam" id="PF13432">
    <property type="entry name" value="TPR_16"/>
    <property type="match status" value="1"/>
</dbReference>
<comment type="caution">
    <text evidence="4">The sequence shown here is derived from an EMBL/GenBank/DDBJ whole genome shotgun (WGS) entry which is preliminary data.</text>
</comment>
<dbReference type="Proteomes" id="UP000742786">
    <property type="component" value="Unassembled WGS sequence"/>
</dbReference>
<evidence type="ECO:0000256" key="3">
    <source>
        <dbReference type="SAM" id="Phobius"/>
    </source>
</evidence>
<feature type="compositionally biased region" description="Low complexity" evidence="2">
    <location>
        <begin position="21"/>
        <end position="40"/>
    </location>
</feature>
<dbReference type="PROSITE" id="PS50005">
    <property type="entry name" value="TPR"/>
    <property type="match status" value="1"/>
</dbReference>
<keyword evidence="3" id="KW-1133">Transmembrane helix</keyword>
<protein>
    <submittedName>
        <fullName evidence="4">Cellulose synthase operon protein C</fullName>
    </submittedName>
</protein>
<reference evidence="4" key="1">
    <citation type="submission" date="2021-04" db="EMBL/GenBank/DDBJ databases">
        <authorList>
            <person name="Hornung B."/>
        </authorList>
    </citation>
    <scope>NUCLEOTIDE SEQUENCE</scope>
    <source>
        <strain evidence="4">G5G6</strain>
    </source>
</reference>
<sequence>MSLLMDALKKAELAKRKAEVESAAPAPASSEPASLSPATEKSVPESIAFEPQLLDNGFSDTPAAGLEQPVEPAPSLAIAPEDLLALQKIGVPYERRRHKRQLHLQPAEAAHAGSAGGDVTERKAIHNLFETKQSPASRRTFAITVGIITLLAVAGIGGYFWYELQPKSSLQAGAGLNIKQPPATPGIPLAATPAPAGGASAIPGLATPSESPDKGQTRLAREIVEPQPARPPAVTPMKKLFQLSKAAEARTDPALERGYGALNRGDTATAKTAYEQALGNDPRNTDALSGLAVLAQRAGNPDQAADYYLRLLEADPHNAFAQAGLIGLHTQLNPAEAEMRLKQALATQPDSAPLNFGLGNLCAAAKRWPEAQQAYFKAVTADPGNPDYLFNLAVSLDQLRQPRLAANYYAQAIAAAGNRPAGFDLGRADERLRQLQQ</sequence>
<dbReference type="AlphaFoldDB" id="A0A916J446"/>
<proteinExistence type="predicted"/>
<dbReference type="Pfam" id="PF14559">
    <property type="entry name" value="TPR_19"/>
    <property type="match status" value="1"/>
</dbReference>
<dbReference type="InterPro" id="IPR011990">
    <property type="entry name" value="TPR-like_helical_dom_sf"/>
</dbReference>
<evidence type="ECO:0000313" key="4">
    <source>
        <dbReference type="EMBL" id="CAG4884242.1"/>
    </source>
</evidence>
<evidence type="ECO:0000313" key="5">
    <source>
        <dbReference type="Proteomes" id="UP000742786"/>
    </source>
</evidence>
<dbReference type="SMART" id="SM00028">
    <property type="entry name" value="TPR"/>
    <property type="match status" value="4"/>
</dbReference>
<dbReference type="Gene3D" id="1.25.40.10">
    <property type="entry name" value="Tetratricopeptide repeat domain"/>
    <property type="match status" value="2"/>
</dbReference>
<dbReference type="PANTHER" id="PTHR12558:SF13">
    <property type="entry name" value="CELL DIVISION CYCLE PROTEIN 27 HOMOLOG"/>
    <property type="match status" value="1"/>
</dbReference>
<keyword evidence="3" id="KW-0812">Transmembrane</keyword>
<dbReference type="EMBL" id="CAJQUM010000001">
    <property type="protein sequence ID" value="CAG4884242.1"/>
    <property type="molecule type" value="Genomic_DNA"/>
</dbReference>
<gene>
    <name evidence="4" type="ORF">GTOL_12125</name>
</gene>
<feature type="repeat" description="TPR" evidence="1">
    <location>
        <begin position="285"/>
        <end position="318"/>
    </location>
</feature>
<dbReference type="RefSeq" id="WP_220636112.1">
    <property type="nucleotide sequence ID" value="NZ_CAJQUM010000001.1"/>
</dbReference>
<dbReference type="InterPro" id="IPR019734">
    <property type="entry name" value="TPR_rpt"/>
</dbReference>